<organism evidence="1">
    <name type="scientific">Arundo donax</name>
    <name type="common">Giant reed</name>
    <name type="synonym">Donax arundinaceus</name>
    <dbReference type="NCBI Taxonomy" id="35708"/>
    <lineage>
        <taxon>Eukaryota</taxon>
        <taxon>Viridiplantae</taxon>
        <taxon>Streptophyta</taxon>
        <taxon>Embryophyta</taxon>
        <taxon>Tracheophyta</taxon>
        <taxon>Spermatophyta</taxon>
        <taxon>Magnoliopsida</taxon>
        <taxon>Liliopsida</taxon>
        <taxon>Poales</taxon>
        <taxon>Poaceae</taxon>
        <taxon>PACMAD clade</taxon>
        <taxon>Arundinoideae</taxon>
        <taxon>Arundineae</taxon>
        <taxon>Arundo</taxon>
    </lineage>
</organism>
<proteinExistence type="predicted"/>
<dbReference type="AlphaFoldDB" id="A0A0A9CSN3"/>
<accession>A0A0A9CSN3</accession>
<protein>
    <submittedName>
        <fullName evidence="1">Uncharacterized protein</fullName>
    </submittedName>
</protein>
<dbReference type="EMBL" id="GBRH01218551">
    <property type="protein sequence ID" value="JAD79344.1"/>
    <property type="molecule type" value="Transcribed_RNA"/>
</dbReference>
<name>A0A0A9CSN3_ARUDO</name>
<reference evidence="1" key="1">
    <citation type="submission" date="2014-09" db="EMBL/GenBank/DDBJ databases">
        <authorList>
            <person name="Magalhaes I.L.F."/>
            <person name="Oliveira U."/>
            <person name="Santos F.R."/>
            <person name="Vidigal T.H.D.A."/>
            <person name="Brescovit A.D."/>
            <person name="Santos A.J."/>
        </authorList>
    </citation>
    <scope>NUCLEOTIDE SEQUENCE</scope>
    <source>
        <tissue evidence="1">Shoot tissue taken approximately 20 cm above the soil surface</tissue>
    </source>
</reference>
<reference evidence="1" key="2">
    <citation type="journal article" date="2015" name="Data Brief">
        <title>Shoot transcriptome of the giant reed, Arundo donax.</title>
        <authorList>
            <person name="Barrero R.A."/>
            <person name="Guerrero F.D."/>
            <person name="Moolhuijzen P."/>
            <person name="Goolsby J.A."/>
            <person name="Tidwell J."/>
            <person name="Bellgard S.E."/>
            <person name="Bellgard M.I."/>
        </authorList>
    </citation>
    <scope>NUCLEOTIDE SEQUENCE</scope>
    <source>
        <tissue evidence="1">Shoot tissue taken approximately 20 cm above the soil surface</tissue>
    </source>
</reference>
<sequence>MPFEAQCLSSTRLVIFLLSPDKMYITIELLGILVELGVASKSHLAGEIVEASKGCCYRPKWTWRGSCYGSTIETALVSRGLQG</sequence>
<evidence type="ECO:0000313" key="1">
    <source>
        <dbReference type="EMBL" id="JAD79344.1"/>
    </source>
</evidence>